<comment type="subunit">
    <text evidence="4 7">Homododecamer.</text>
</comment>
<feature type="binding site" evidence="7 9">
    <location>
        <position position="111"/>
    </location>
    <ligand>
        <name>substrate</name>
    </ligand>
</feature>
<evidence type="ECO:0000313" key="12">
    <source>
        <dbReference type="Proteomes" id="UP000284177"/>
    </source>
</evidence>
<comment type="pathway">
    <text evidence="2 7">Metabolic intermediate biosynthesis; chorismate biosynthesis; chorismate from D-erythrose 4-phosphate and phosphoenolpyruvate: step 3/7.</text>
</comment>
<evidence type="ECO:0000256" key="9">
    <source>
        <dbReference type="PIRSR" id="PIRSR001399-2"/>
    </source>
</evidence>
<dbReference type="Proteomes" id="UP000284177">
    <property type="component" value="Unassembled WGS sequence"/>
</dbReference>
<dbReference type="NCBIfam" id="NF003807">
    <property type="entry name" value="PRK05395.1-4"/>
    <property type="match status" value="1"/>
</dbReference>
<dbReference type="RefSeq" id="WP_120166626.1">
    <property type="nucleotide sequence ID" value="NZ_MCIB01000001.1"/>
</dbReference>
<evidence type="ECO:0000256" key="10">
    <source>
        <dbReference type="PIRSR" id="PIRSR001399-3"/>
    </source>
</evidence>
<evidence type="ECO:0000256" key="3">
    <source>
        <dbReference type="ARBA" id="ARBA00011037"/>
    </source>
</evidence>
<evidence type="ECO:0000256" key="5">
    <source>
        <dbReference type="ARBA" id="ARBA00012060"/>
    </source>
</evidence>
<feature type="binding site" evidence="7 9">
    <location>
        <position position="74"/>
    </location>
    <ligand>
        <name>substrate</name>
    </ligand>
</feature>
<organism evidence="11 12">
    <name type="scientific">Thermohalobacter berrensis</name>
    <dbReference type="NCBI Taxonomy" id="99594"/>
    <lineage>
        <taxon>Bacteria</taxon>
        <taxon>Bacillati</taxon>
        <taxon>Bacillota</taxon>
        <taxon>Tissierellia</taxon>
        <taxon>Tissierellales</taxon>
        <taxon>Thermohalobacteraceae</taxon>
        <taxon>Thermohalobacter</taxon>
    </lineage>
</organism>
<reference evidence="11 12" key="1">
    <citation type="submission" date="2016-08" db="EMBL/GenBank/DDBJ databases">
        <title>Novel Firmicutes and Novel Genomes.</title>
        <authorList>
            <person name="Poppleton D.I."/>
            <person name="Gribaldo S."/>
        </authorList>
    </citation>
    <scope>NUCLEOTIDE SEQUENCE [LARGE SCALE GENOMIC DNA]</scope>
    <source>
        <strain evidence="11 12">CTT3</strain>
    </source>
</reference>
<evidence type="ECO:0000256" key="2">
    <source>
        <dbReference type="ARBA" id="ARBA00004902"/>
    </source>
</evidence>
<dbReference type="NCBIfam" id="NF003805">
    <property type="entry name" value="PRK05395.1-2"/>
    <property type="match status" value="1"/>
</dbReference>
<protein>
    <recommendedName>
        <fullName evidence="5 7">3-dehydroquinate dehydratase</fullName>
        <shortName evidence="7">3-dehydroquinase</shortName>
        <ecNumber evidence="5 7">4.2.1.10</ecNumber>
    </recommendedName>
    <alternativeName>
        <fullName evidence="7">Type II DHQase</fullName>
    </alternativeName>
</protein>
<feature type="active site" description="Proton donor" evidence="7 8">
    <location>
        <position position="100"/>
    </location>
</feature>
<feature type="site" description="Transition state stabilizer" evidence="7 10">
    <location>
        <position position="18"/>
    </location>
</feature>
<dbReference type="AlphaFoldDB" id="A0A419TAT0"/>
<dbReference type="GO" id="GO:0009423">
    <property type="term" value="P:chorismate biosynthetic process"/>
    <property type="evidence" value="ECO:0007669"/>
    <property type="project" value="UniProtKB-UniRule"/>
</dbReference>
<dbReference type="PANTHER" id="PTHR21272:SF3">
    <property type="entry name" value="CATABOLIC 3-DEHYDROQUINASE"/>
    <property type="match status" value="1"/>
</dbReference>
<accession>A0A419TAT0</accession>
<evidence type="ECO:0000256" key="7">
    <source>
        <dbReference type="HAMAP-Rule" id="MF_00169"/>
    </source>
</evidence>
<dbReference type="GO" id="GO:0019631">
    <property type="term" value="P:quinate catabolic process"/>
    <property type="evidence" value="ECO:0007669"/>
    <property type="project" value="TreeGrafter"/>
</dbReference>
<dbReference type="PIRSF" id="PIRSF001399">
    <property type="entry name" value="DHquinase_II"/>
    <property type="match status" value="1"/>
</dbReference>
<dbReference type="CDD" id="cd00466">
    <property type="entry name" value="DHQase_II"/>
    <property type="match status" value="1"/>
</dbReference>
<evidence type="ECO:0000256" key="6">
    <source>
        <dbReference type="ARBA" id="ARBA00023239"/>
    </source>
</evidence>
<dbReference type="NCBIfam" id="NF003806">
    <property type="entry name" value="PRK05395.1-3"/>
    <property type="match status" value="1"/>
</dbReference>
<gene>
    <name evidence="7" type="primary">aroQ</name>
    <name evidence="11" type="ORF">BET03_01775</name>
</gene>
<evidence type="ECO:0000256" key="8">
    <source>
        <dbReference type="PIRSR" id="PIRSR001399-1"/>
    </source>
</evidence>
<dbReference type="GO" id="GO:0009073">
    <property type="term" value="P:aromatic amino acid family biosynthetic process"/>
    <property type="evidence" value="ECO:0007669"/>
    <property type="project" value="UniProtKB-KW"/>
</dbReference>
<sequence>MENILIIHGPNLNMLGKRNKNIYGSKDLEQINNLIIQKGKELNFNIDIYQSNNEGDIITKLQEAYERYNGVVINPGAYTHYSIAIRDAIEILKIPVIEVHLSNIYSREHFRNKSVIASVCTGQISGFGYNSYILALEALRDLLL</sequence>
<comment type="similarity">
    <text evidence="3 7">Belongs to the type-II 3-dehydroquinase family.</text>
</comment>
<name>A0A419TAT0_9FIRM</name>
<feature type="binding site" evidence="7 9">
    <location>
        <position position="87"/>
    </location>
    <ligand>
        <name>substrate</name>
    </ligand>
</feature>
<keyword evidence="7" id="KW-0057">Aromatic amino acid biosynthesis</keyword>
<feature type="active site" description="Proton acceptor" evidence="7 8">
    <location>
        <position position="23"/>
    </location>
</feature>
<dbReference type="EMBL" id="MCIB01000001">
    <property type="protein sequence ID" value="RKD34580.1"/>
    <property type="molecule type" value="Genomic_DNA"/>
</dbReference>
<keyword evidence="12" id="KW-1185">Reference proteome</keyword>
<evidence type="ECO:0000313" key="11">
    <source>
        <dbReference type="EMBL" id="RKD34580.1"/>
    </source>
</evidence>
<dbReference type="HAMAP" id="MF_00169">
    <property type="entry name" value="AroQ"/>
    <property type="match status" value="1"/>
</dbReference>
<comment type="catalytic activity">
    <reaction evidence="1 7">
        <text>3-dehydroquinate = 3-dehydroshikimate + H2O</text>
        <dbReference type="Rhea" id="RHEA:21096"/>
        <dbReference type="ChEBI" id="CHEBI:15377"/>
        <dbReference type="ChEBI" id="CHEBI:16630"/>
        <dbReference type="ChEBI" id="CHEBI:32364"/>
        <dbReference type="EC" id="4.2.1.10"/>
    </reaction>
</comment>
<feature type="binding site" evidence="7 9">
    <location>
        <begin position="101"/>
        <end position="102"/>
    </location>
    <ligand>
        <name>substrate</name>
    </ligand>
</feature>
<dbReference type="NCBIfam" id="TIGR01088">
    <property type="entry name" value="aroQ"/>
    <property type="match status" value="1"/>
</dbReference>
<dbReference type="UniPathway" id="UPA00053">
    <property type="reaction ID" value="UER00086"/>
</dbReference>
<feature type="binding site" evidence="7 9">
    <location>
        <position position="80"/>
    </location>
    <ligand>
        <name>substrate</name>
    </ligand>
</feature>
<dbReference type="SUPFAM" id="SSF52304">
    <property type="entry name" value="Type II 3-dehydroquinate dehydratase"/>
    <property type="match status" value="1"/>
</dbReference>
<dbReference type="OrthoDB" id="9790793at2"/>
<keyword evidence="7" id="KW-0028">Amino-acid biosynthesis</keyword>
<dbReference type="EC" id="4.2.1.10" evidence="5 7"/>
<dbReference type="Gene3D" id="3.40.50.9100">
    <property type="entry name" value="Dehydroquinase, class II"/>
    <property type="match status" value="1"/>
</dbReference>
<dbReference type="InterPro" id="IPR001874">
    <property type="entry name" value="DHquinase_II"/>
</dbReference>
<proteinExistence type="inferred from homology"/>
<dbReference type="InterPro" id="IPR036441">
    <property type="entry name" value="DHquinase_II_sf"/>
</dbReference>
<comment type="caution">
    <text evidence="11">The sequence shown here is derived from an EMBL/GenBank/DDBJ whole genome shotgun (WGS) entry which is preliminary data.</text>
</comment>
<dbReference type="GO" id="GO:0008652">
    <property type="term" value="P:amino acid biosynthetic process"/>
    <property type="evidence" value="ECO:0007669"/>
    <property type="project" value="UniProtKB-KW"/>
</dbReference>
<dbReference type="PANTHER" id="PTHR21272">
    <property type="entry name" value="CATABOLIC 3-DEHYDROQUINASE"/>
    <property type="match status" value="1"/>
</dbReference>
<dbReference type="Pfam" id="PF01220">
    <property type="entry name" value="DHquinase_II"/>
    <property type="match status" value="1"/>
</dbReference>
<evidence type="ECO:0000256" key="4">
    <source>
        <dbReference type="ARBA" id="ARBA00011193"/>
    </source>
</evidence>
<comment type="function">
    <text evidence="7">Catalyzes a trans-dehydration via an enolate intermediate.</text>
</comment>
<dbReference type="GO" id="GO:0003855">
    <property type="term" value="F:3-dehydroquinate dehydratase activity"/>
    <property type="evidence" value="ECO:0007669"/>
    <property type="project" value="UniProtKB-UniRule"/>
</dbReference>
<keyword evidence="6 7" id="KW-0456">Lyase</keyword>
<evidence type="ECO:0000256" key="1">
    <source>
        <dbReference type="ARBA" id="ARBA00001864"/>
    </source>
</evidence>